<evidence type="ECO:0000313" key="6">
    <source>
        <dbReference type="EMBL" id="AMP43367.1"/>
    </source>
</evidence>
<reference evidence="6" key="1">
    <citation type="journal article" date="2016" name="PLoS ONE">
        <title>Distinctive Architecture of the Chloroplast Genome in the Chlorodendrophycean Green Algae Scherffelia dubia and Tetraselmis sp. CCMP 881.</title>
        <authorList>
            <person name="Turmel M."/>
            <person name="de Cambiaire J.C."/>
            <person name="Otis C."/>
            <person name="Lemieux C."/>
        </authorList>
    </citation>
    <scope>NUCLEOTIDE SEQUENCE</scope>
</reference>
<dbReference type="HAMAP" id="MF_00291_B">
    <property type="entry name" value="Ribosomal_uS2_B"/>
    <property type="match status" value="1"/>
</dbReference>
<keyword evidence="3 5" id="KW-0687">Ribonucleoprotein</keyword>
<protein>
    <recommendedName>
        <fullName evidence="4">Small ribosomal subunit protein uS2c</fullName>
    </recommendedName>
</protein>
<comment type="similarity">
    <text evidence="1 5">Belongs to the universal ribosomal protein uS2 family.</text>
</comment>
<name>A0A142BY75_SCHDU</name>
<dbReference type="EMBL" id="KU167098">
    <property type="protein sequence ID" value="AMP43367.1"/>
    <property type="molecule type" value="Genomic_DNA"/>
</dbReference>
<dbReference type="NCBIfam" id="TIGR01011">
    <property type="entry name" value="rpsB_bact"/>
    <property type="match status" value="1"/>
</dbReference>
<dbReference type="Gene3D" id="1.10.287.610">
    <property type="entry name" value="Helix hairpin bin"/>
    <property type="match status" value="1"/>
</dbReference>
<organism evidence="6">
    <name type="scientific">Scherffelia dubia</name>
    <name type="common">Green alga</name>
    <name type="synonym">Chlamydomonas dubia</name>
    <dbReference type="NCBI Taxonomy" id="3190"/>
    <lineage>
        <taxon>Eukaryota</taxon>
        <taxon>Viridiplantae</taxon>
        <taxon>Chlorophyta</taxon>
        <taxon>core chlorophytes</taxon>
        <taxon>Chlorodendrophyceae</taxon>
        <taxon>Chlorodendrales</taxon>
        <taxon>Chlorodendraceae</taxon>
        <taxon>Scherffelia</taxon>
    </lineage>
</organism>
<evidence type="ECO:0000256" key="4">
    <source>
        <dbReference type="ARBA" id="ARBA00035155"/>
    </source>
</evidence>
<evidence type="ECO:0000256" key="1">
    <source>
        <dbReference type="ARBA" id="ARBA00006242"/>
    </source>
</evidence>
<dbReference type="InterPro" id="IPR023591">
    <property type="entry name" value="Ribosomal_uS2_flav_dom_sf"/>
</dbReference>
<proteinExistence type="inferred from homology"/>
<dbReference type="PRINTS" id="PR00395">
    <property type="entry name" value="RIBOSOMALS2"/>
</dbReference>
<dbReference type="AlphaFoldDB" id="A0A142BY75"/>
<geneLocation type="plastid" evidence="6"/>
<dbReference type="InterPro" id="IPR018130">
    <property type="entry name" value="Ribosomal_uS2_CS"/>
</dbReference>
<keyword evidence="6" id="KW-0934">Plastid</keyword>
<accession>A0A142BY75</accession>
<dbReference type="PANTHER" id="PTHR12534:SF0">
    <property type="entry name" value="SMALL RIBOSOMAL SUBUNIT PROTEIN US2M"/>
    <property type="match status" value="1"/>
</dbReference>
<dbReference type="SUPFAM" id="SSF52313">
    <property type="entry name" value="Ribosomal protein S2"/>
    <property type="match status" value="1"/>
</dbReference>
<dbReference type="GO" id="GO:0005763">
    <property type="term" value="C:mitochondrial small ribosomal subunit"/>
    <property type="evidence" value="ECO:0007669"/>
    <property type="project" value="TreeGrafter"/>
</dbReference>
<evidence type="ECO:0000256" key="3">
    <source>
        <dbReference type="ARBA" id="ARBA00023274"/>
    </source>
</evidence>
<dbReference type="PANTHER" id="PTHR12534">
    <property type="entry name" value="30S RIBOSOMAL PROTEIN S2 PROKARYOTIC AND ORGANELLAR"/>
    <property type="match status" value="1"/>
</dbReference>
<dbReference type="Gene3D" id="3.40.50.10490">
    <property type="entry name" value="Glucose-6-phosphate isomerase like protein, domain 1"/>
    <property type="match status" value="1"/>
</dbReference>
<dbReference type="Pfam" id="PF00318">
    <property type="entry name" value="Ribosomal_S2"/>
    <property type="match status" value="1"/>
</dbReference>
<evidence type="ECO:0000256" key="5">
    <source>
        <dbReference type="RuleBase" id="RU003631"/>
    </source>
</evidence>
<evidence type="ECO:0000256" key="2">
    <source>
        <dbReference type="ARBA" id="ARBA00022980"/>
    </source>
</evidence>
<gene>
    <name evidence="6" type="primary">rps2</name>
</gene>
<dbReference type="PROSITE" id="PS00963">
    <property type="entry name" value="RIBOSOMAL_S2_2"/>
    <property type="match status" value="1"/>
</dbReference>
<dbReference type="InterPro" id="IPR005706">
    <property type="entry name" value="Ribosomal_uS2_bac/mit/plastid"/>
</dbReference>
<dbReference type="GeneID" id="27209972"/>
<sequence length="243" mass="27550">MESLTPKQTLKKMIYAGMHFGHQAKNWNPKMAPYIYTERNGIHIIDLVQTYQHFQEVCSFLTESASKNKTFLFVGTKKQSSRLIAKAANRCNAFFVNQRWLGGMLTNWETIMKSINKLITLEKQEKNGEFSNYPKKEAAKLLKEKERLEKYLGGLKTMTKIPDVVIIIGQKEETHAVYECQKLGIANVTILDTDCDPSLADFFIPANDDSIASLQLLLTGFIEAIQKGQALAPKKSKAISKKR</sequence>
<dbReference type="RefSeq" id="YP_009241458.1">
    <property type="nucleotide sequence ID" value="NC_029807.1"/>
</dbReference>
<dbReference type="CDD" id="cd01425">
    <property type="entry name" value="RPS2"/>
    <property type="match status" value="1"/>
</dbReference>
<dbReference type="GO" id="GO:0003735">
    <property type="term" value="F:structural constituent of ribosome"/>
    <property type="evidence" value="ECO:0007669"/>
    <property type="project" value="InterPro"/>
</dbReference>
<dbReference type="FunFam" id="1.10.287.610:FF:000001">
    <property type="entry name" value="30S ribosomal protein S2"/>
    <property type="match status" value="1"/>
</dbReference>
<keyword evidence="2 5" id="KW-0689">Ribosomal protein</keyword>
<dbReference type="InterPro" id="IPR001865">
    <property type="entry name" value="Ribosomal_uS2"/>
</dbReference>
<dbReference type="GO" id="GO:0006412">
    <property type="term" value="P:translation"/>
    <property type="evidence" value="ECO:0007669"/>
    <property type="project" value="InterPro"/>
</dbReference>